<dbReference type="EMBL" id="FOSL01000001">
    <property type="protein sequence ID" value="SFJ92072.1"/>
    <property type="molecule type" value="Genomic_DNA"/>
</dbReference>
<evidence type="ECO:0000256" key="4">
    <source>
        <dbReference type="ARBA" id="ARBA00023008"/>
    </source>
</evidence>
<dbReference type="InterPro" id="IPR052721">
    <property type="entry name" value="ET_Amicyanin"/>
</dbReference>
<evidence type="ECO:0000313" key="7">
    <source>
        <dbReference type="Proteomes" id="UP000323300"/>
    </source>
</evidence>
<name>A0A1I3VA80_9HYPH</name>
<evidence type="ECO:0000259" key="5">
    <source>
        <dbReference type="Pfam" id="PF00127"/>
    </source>
</evidence>
<dbReference type="AlphaFoldDB" id="A0A1I3VA80"/>
<keyword evidence="7" id="KW-1185">Reference proteome</keyword>
<dbReference type="GO" id="GO:0005507">
    <property type="term" value="F:copper ion binding"/>
    <property type="evidence" value="ECO:0007669"/>
    <property type="project" value="InterPro"/>
</dbReference>
<dbReference type="SUPFAM" id="SSF49503">
    <property type="entry name" value="Cupredoxins"/>
    <property type="match status" value="1"/>
</dbReference>
<evidence type="ECO:0000256" key="1">
    <source>
        <dbReference type="ARBA" id="ARBA00022448"/>
    </source>
</evidence>
<feature type="domain" description="Blue (type 1) copper" evidence="5">
    <location>
        <begin position="40"/>
        <end position="133"/>
    </location>
</feature>
<dbReference type="CDD" id="cd04220">
    <property type="entry name" value="Halocyanin"/>
    <property type="match status" value="1"/>
</dbReference>
<evidence type="ECO:0000256" key="3">
    <source>
        <dbReference type="ARBA" id="ARBA00022982"/>
    </source>
</evidence>
<dbReference type="InterPro" id="IPR000923">
    <property type="entry name" value="BlueCu_1"/>
</dbReference>
<keyword evidence="1" id="KW-0813">Transport</keyword>
<dbReference type="InterPro" id="IPR028871">
    <property type="entry name" value="BlueCu_1_BS"/>
</dbReference>
<protein>
    <submittedName>
        <fullName evidence="6">Plastocyanin</fullName>
    </submittedName>
</protein>
<dbReference type="PANTHER" id="PTHR36507:SF1">
    <property type="entry name" value="BLL1555 PROTEIN"/>
    <property type="match status" value="1"/>
</dbReference>
<evidence type="ECO:0000256" key="2">
    <source>
        <dbReference type="ARBA" id="ARBA00022723"/>
    </source>
</evidence>
<gene>
    <name evidence="6" type="ORF">SAMN04488498_101306</name>
</gene>
<reference evidence="6 7" key="1">
    <citation type="submission" date="2016-10" db="EMBL/GenBank/DDBJ databases">
        <authorList>
            <person name="Varghese N."/>
            <person name="Submissions S."/>
        </authorList>
    </citation>
    <scope>NUCLEOTIDE SEQUENCE [LARGE SCALE GENOMIC DNA]</scope>
    <source>
        <strain evidence="6 7">DSM 21822</strain>
    </source>
</reference>
<keyword evidence="4" id="KW-0186">Copper</keyword>
<dbReference type="Gene3D" id="2.60.40.420">
    <property type="entry name" value="Cupredoxins - blue copper proteins"/>
    <property type="match status" value="1"/>
</dbReference>
<organism evidence="6 7">
    <name type="scientific">Neomesorhizobium albiziae</name>
    <dbReference type="NCBI Taxonomy" id="335020"/>
    <lineage>
        <taxon>Bacteria</taxon>
        <taxon>Pseudomonadati</taxon>
        <taxon>Pseudomonadota</taxon>
        <taxon>Alphaproteobacteria</taxon>
        <taxon>Hyphomicrobiales</taxon>
        <taxon>Phyllobacteriaceae</taxon>
        <taxon>Neomesorhizobium</taxon>
    </lineage>
</organism>
<accession>A0A1I3VA80</accession>
<keyword evidence="2" id="KW-0479">Metal-binding</keyword>
<dbReference type="OrthoDB" id="7510199at2"/>
<keyword evidence="3" id="KW-0249">Electron transport</keyword>
<dbReference type="GO" id="GO:0009055">
    <property type="term" value="F:electron transfer activity"/>
    <property type="evidence" value="ECO:0007669"/>
    <property type="project" value="InterPro"/>
</dbReference>
<dbReference type="PANTHER" id="PTHR36507">
    <property type="entry name" value="BLL1555 PROTEIN"/>
    <property type="match status" value="1"/>
</dbReference>
<dbReference type="PROSITE" id="PS00196">
    <property type="entry name" value="COPPER_BLUE"/>
    <property type="match status" value="1"/>
</dbReference>
<dbReference type="InterPro" id="IPR008972">
    <property type="entry name" value="Cupredoxin"/>
</dbReference>
<sequence length="180" mass="19552">MMVTRRRMMEAGGGLLAAFVFTPTHGLAAGPVEVTMRGRANGSHVWFDPYGVHVEPGQTIRWTNRDPGNSHTVTAYHPKLFERPLRIPEAAEPWNSDYLLPGEMFSVTLTKVGVYDYYCVPHEHAGMVGRIVVGLPPATETVSGKTGPGLIPLPQVALDGFPPVEEIIAKGIVRRPPTGS</sequence>
<dbReference type="Pfam" id="PF00127">
    <property type="entry name" value="Copper-bind"/>
    <property type="match status" value="1"/>
</dbReference>
<dbReference type="Proteomes" id="UP000323300">
    <property type="component" value="Unassembled WGS sequence"/>
</dbReference>
<proteinExistence type="predicted"/>
<evidence type="ECO:0000313" key="6">
    <source>
        <dbReference type="EMBL" id="SFJ92072.1"/>
    </source>
</evidence>